<comment type="caution">
    <text evidence="2">The sequence shown here is derived from an EMBL/GenBank/DDBJ whole genome shotgun (WGS) entry which is preliminary data.</text>
</comment>
<evidence type="ECO:0000256" key="1">
    <source>
        <dbReference type="SAM" id="SignalP"/>
    </source>
</evidence>
<evidence type="ECO:0000313" key="3">
    <source>
        <dbReference type="Proteomes" id="UP000823849"/>
    </source>
</evidence>
<evidence type="ECO:0000313" key="2">
    <source>
        <dbReference type="EMBL" id="HJC15808.1"/>
    </source>
</evidence>
<organism evidence="2 3">
    <name type="scientific">Candidatus Fusicatenibacter intestinigallinarum</name>
    <dbReference type="NCBI Taxonomy" id="2838598"/>
    <lineage>
        <taxon>Bacteria</taxon>
        <taxon>Bacillati</taxon>
        <taxon>Bacillota</taxon>
        <taxon>Clostridia</taxon>
        <taxon>Lachnospirales</taxon>
        <taxon>Lachnospiraceae</taxon>
        <taxon>Fusicatenibacter</taxon>
    </lineage>
</organism>
<reference evidence="2" key="2">
    <citation type="submission" date="2021-04" db="EMBL/GenBank/DDBJ databases">
        <authorList>
            <person name="Gilroy R."/>
        </authorList>
    </citation>
    <scope>NUCLEOTIDE SEQUENCE</scope>
    <source>
        <strain evidence="2">CHK185-5351</strain>
    </source>
</reference>
<protein>
    <submittedName>
        <fullName evidence="2">Uncharacterized protein</fullName>
    </submittedName>
</protein>
<sequence>MWKKSAVAGFIVLVLIFSGTPAVSDFAALQIPQNKYKVPDELIAACELIHQDAKENPYPKSVFEYEYNTLVRQYDGSMLLTLDRDVYLLALGSNTVSTRNLTEEEIAQQNFIINVIQNQDVTADPSELATVLEATKTDYLVISKSSEAVLAYLTSAGCESFADTGSYIIFRYEGQVK</sequence>
<dbReference type="AlphaFoldDB" id="A0A9D2SNW5"/>
<dbReference type="Proteomes" id="UP000823849">
    <property type="component" value="Unassembled WGS sequence"/>
</dbReference>
<accession>A0A9D2SNW5</accession>
<reference evidence="2" key="1">
    <citation type="journal article" date="2021" name="PeerJ">
        <title>Extensive microbial diversity within the chicken gut microbiome revealed by metagenomics and culture.</title>
        <authorList>
            <person name="Gilroy R."/>
            <person name="Ravi A."/>
            <person name="Getino M."/>
            <person name="Pursley I."/>
            <person name="Horton D.L."/>
            <person name="Alikhan N.F."/>
            <person name="Baker D."/>
            <person name="Gharbi K."/>
            <person name="Hall N."/>
            <person name="Watson M."/>
            <person name="Adriaenssens E.M."/>
            <person name="Foster-Nyarko E."/>
            <person name="Jarju S."/>
            <person name="Secka A."/>
            <person name="Antonio M."/>
            <person name="Oren A."/>
            <person name="Chaudhuri R.R."/>
            <person name="La Ragione R."/>
            <person name="Hildebrand F."/>
            <person name="Pallen M.J."/>
        </authorList>
    </citation>
    <scope>NUCLEOTIDE SEQUENCE</scope>
    <source>
        <strain evidence="2">CHK185-5351</strain>
    </source>
</reference>
<feature type="chain" id="PRO_5039479070" evidence="1">
    <location>
        <begin position="28"/>
        <end position="177"/>
    </location>
</feature>
<name>A0A9D2SNW5_9FIRM</name>
<proteinExistence type="predicted"/>
<dbReference type="EMBL" id="DWWU01000036">
    <property type="protein sequence ID" value="HJC15808.1"/>
    <property type="molecule type" value="Genomic_DNA"/>
</dbReference>
<gene>
    <name evidence="2" type="ORF">H9705_08290</name>
</gene>
<feature type="signal peptide" evidence="1">
    <location>
        <begin position="1"/>
        <end position="27"/>
    </location>
</feature>
<keyword evidence="1" id="KW-0732">Signal</keyword>